<name>A0A2C9WLC5_MANES</name>
<dbReference type="SUPFAM" id="SSF48371">
    <property type="entry name" value="ARM repeat"/>
    <property type="match status" value="1"/>
</dbReference>
<dbReference type="PANTHER" id="PTHR45958">
    <property type="entry name" value="RING-TYPE E3 UBIQUITIN TRANSFERASE"/>
    <property type="match status" value="1"/>
</dbReference>
<dbReference type="EMBL" id="CM004387">
    <property type="protein sequence ID" value="OAY61061.1"/>
    <property type="molecule type" value="Genomic_DNA"/>
</dbReference>
<dbReference type="InterPro" id="IPR052608">
    <property type="entry name" value="U-box_domain_protein"/>
</dbReference>
<gene>
    <name evidence="2" type="ORF">MANES_01G160500</name>
</gene>
<dbReference type="STRING" id="3983.A0A2C9WLC5"/>
<evidence type="ECO:0000256" key="1">
    <source>
        <dbReference type="ARBA" id="ARBA00022737"/>
    </source>
</evidence>
<protein>
    <recommendedName>
        <fullName evidence="3">Condensin complex subunit 1 C-terminal domain-containing protein</fullName>
    </recommendedName>
</protein>
<dbReference type="SMART" id="SM00185">
    <property type="entry name" value="ARM"/>
    <property type="match status" value="2"/>
</dbReference>
<dbReference type="PANTHER" id="PTHR45958:SF14">
    <property type="entry name" value="RING-TYPE E3 UBIQUITIN TRANSFERASE"/>
    <property type="match status" value="1"/>
</dbReference>
<reference evidence="2" key="1">
    <citation type="submission" date="2016-02" db="EMBL/GenBank/DDBJ databases">
        <title>WGS assembly of Manihot esculenta.</title>
        <authorList>
            <person name="Bredeson J.V."/>
            <person name="Prochnik S.E."/>
            <person name="Lyons J.B."/>
            <person name="Schmutz J."/>
            <person name="Grimwood J."/>
            <person name="Vrebalov J."/>
            <person name="Bart R.S."/>
            <person name="Amuge T."/>
            <person name="Ferguson M.E."/>
            <person name="Green R."/>
            <person name="Putnam N."/>
            <person name="Stites J."/>
            <person name="Rounsley S."/>
            <person name="Rokhsar D.S."/>
        </authorList>
    </citation>
    <scope>NUCLEOTIDE SEQUENCE [LARGE SCALE GENOMIC DNA]</scope>
    <source>
        <tissue evidence="2">Leaf</tissue>
    </source>
</reference>
<organism evidence="2">
    <name type="scientific">Manihot esculenta</name>
    <name type="common">Cassava</name>
    <name type="synonym">Jatropha manihot</name>
    <dbReference type="NCBI Taxonomy" id="3983"/>
    <lineage>
        <taxon>Eukaryota</taxon>
        <taxon>Viridiplantae</taxon>
        <taxon>Streptophyta</taxon>
        <taxon>Embryophyta</taxon>
        <taxon>Tracheophyta</taxon>
        <taxon>Spermatophyta</taxon>
        <taxon>Magnoliopsida</taxon>
        <taxon>eudicotyledons</taxon>
        <taxon>Gunneridae</taxon>
        <taxon>Pentapetalae</taxon>
        <taxon>rosids</taxon>
        <taxon>fabids</taxon>
        <taxon>Malpighiales</taxon>
        <taxon>Euphorbiaceae</taxon>
        <taxon>Crotonoideae</taxon>
        <taxon>Manihoteae</taxon>
        <taxon>Manihot</taxon>
    </lineage>
</organism>
<dbReference type="Gene3D" id="1.25.10.10">
    <property type="entry name" value="Leucine-rich Repeat Variant"/>
    <property type="match status" value="2"/>
</dbReference>
<accession>A0A2C9WLC5</accession>
<evidence type="ECO:0000313" key="2">
    <source>
        <dbReference type="EMBL" id="OAY61061.1"/>
    </source>
</evidence>
<dbReference type="InterPro" id="IPR000225">
    <property type="entry name" value="Armadillo"/>
</dbReference>
<evidence type="ECO:0008006" key="3">
    <source>
        <dbReference type="Google" id="ProtNLM"/>
    </source>
</evidence>
<dbReference type="AlphaFoldDB" id="A0A2C9WLC5"/>
<dbReference type="Pfam" id="PF00514">
    <property type="entry name" value="Arm"/>
    <property type="match status" value="1"/>
</dbReference>
<dbReference type="InterPro" id="IPR011989">
    <property type="entry name" value="ARM-like"/>
</dbReference>
<sequence length="378" mass="41831">MHVVKYNPKSVTAHIKFADGIKTIIPFLEHPEVELRINAFRITSLLSGRFGQQLLHELKPCNKLPLLKEKLLDDTSTDGERSDAASILANLPLSEDEVKALLGASFVRWAVLLLKNLHRGTNGRISRPAPSMIEGILGLLLHFTKNLDQQTLGMVREYHLMTIFCEQLCFPSKPRAKQLSSLGLKNLSEACKMLTCDRSEPPPRHGLCASWIFMCGSGPPKPSTCPFHSVPCDETSQLCLLKSNCIKPLVDLLTDKDTNVQIAAVETLSTLVPDTANSCKRAIDELEQQGVVDAVIVLFTEVRPGDLQEKAIWMIDRILRVEGCSHRHSLNQSLVRALVEAFKHGNANTKRHAQDALINLKQLSCISGKSTSQAHSGR</sequence>
<proteinExistence type="predicted"/>
<keyword evidence="1" id="KW-0677">Repeat</keyword>
<dbReference type="InterPro" id="IPR016024">
    <property type="entry name" value="ARM-type_fold"/>
</dbReference>